<dbReference type="Pfam" id="PF08281">
    <property type="entry name" value="Sigma70_r4_2"/>
    <property type="match status" value="1"/>
</dbReference>
<evidence type="ECO:0000313" key="8">
    <source>
        <dbReference type="Proteomes" id="UP000019277"/>
    </source>
</evidence>
<dbReference type="GO" id="GO:0016987">
    <property type="term" value="F:sigma factor activity"/>
    <property type="evidence" value="ECO:0007669"/>
    <property type="project" value="UniProtKB-KW"/>
</dbReference>
<proteinExistence type="inferred from homology"/>
<dbReference type="STRING" id="909613.UO65_3522"/>
<evidence type="ECO:0000256" key="4">
    <source>
        <dbReference type="ARBA" id="ARBA00023163"/>
    </source>
</evidence>
<name>W7IXI0_9PSEU</name>
<reference evidence="7 8" key="1">
    <citation type="journal article" date="2014" name="Genome Announc.">
        <title>Draft Genome Sequence of the Antitrypanosomally Active Sponge-Associated Bacterium Actinokineospora sp. Strain EG49.</title>
        <authorList>
            <person name="Harjes J."/>
            <person name="Ryu T."/>
            <person name="Abdelmohsen U.R."/>
            <person name="Moitinho-Silva L."/>
            <person name="Horn H."/>
            <person name="Ravasi T."/>
            <person name="Hentschel U."/>
        </authorList>
    </citation>
    <scope>NUCLEOTIDE SEQUENCE [LARGE SCALE GENOMIC DNA]</scope>
    <source>
        <strain evidence="7 8">EG49</strain>
    </source>
</reference>
<dbReference type="InterPro" id="IPR013325">
    <property type="entry name" value="RNA_pol_sigma_r2"/>
</dbReference>
<evidence type="ECO:0000259" key="6">
    <source>
        <dbReference type="Pfam" id="PF08281"/>
    </source>
</evidence>
<dbReference type="GO" id="GO:0003677">
    <property type="term" value="F:DNA binding"/>
    <property type="evidence" value="ECO:0007669"/>
    <property type="project" value="InterPro"/>
</dbReference>
<dbReference type="SUPFAM" id="SSF88946">
    <property type="entry name" value="Sigma2 domain of RNA polymerase sigma factors"/>
    <property type="match status" value="1"/>
</dbReference>
<dbReference type="InterPro" id="IPR007627">
    <property type="entry name" value="RNA_pol_sigma70_r2"/>
</dbReference>
<dbReference type="Proteomes" id="UP000019277">
    <property type="component" value="Unassembled WGS sequence"/>
</dbReference>
<keyword evidence="8" id="KW-1185">Reference proteome</keyword>
<keyword evidence="4" id="KW-0804">Transcription</keyword>
<organism evidence="7 8">
    <name type="scientific">Actinokineospora spheciospongiae</name>
    <dbReference type="NCBI Taxonomy" id="909613"/>
    <lineage>
        <taxon>Bacteria</taxon>
        <taxon>Bacillati</taxon>
        <taxon>Actinomycetota</taxon>
        <taxon>Actinomycetes</taxon>
        <taxon>Pseudonocardiales</taxon>
        <taxon>Pseudonocardiaceae</taxon>
        <taxon>Actinokineospora</taxon>
    </lineage>
</organism>
<feature type="domain" description="RNA polymerase sigma-70 region 2" evidence="5">
    <location>
        <begin position="53"/>
        <end position="126"/>
    </location>
</feature>
<gene>
    <name evidence="7" type="ORF">UO65_3522</name>
</gene>
<dbReference type="Pfam" id="PF04542">
    <property type="entry name" value="Sigma70_r2"/>
    <property type="match status" value="1"/>
</dbReference>
<dbReference type="InterPro" id="IPR013324">
    <property type="entry name" value="RNA_pol_sigma_r3/r4-like"/>
</dbReference>
<comment type="similarity">
    <text evidence="1">Belongs to the sigma-70 factor family. ECF subfamily.</text>
</comment>
<keyword evidence="2" id="KW-0805">Transcription regulation</keyword>
<keyword evidence="3" id="KW-0731">Sigma factor</keyword>
<dbReference type="NCBIfam" id="TIGR02937">
    <property type="entry name" value="sigma70-ECF"/>
    <property type="match status" value="1"/>
</dbReference>
<evidence type="ECO:0000313" key="7">
    <source>
        <dbReference type="EMBL" id="EWC61156.1"/>
    </source>
</evidence>
<dbReference type="InterPro" id="IPR014284">
    <property type="entry name" value="RNA_pol_sigma-70_dom"/>
</dbReference>
<evidence type="ECO:0000256" key="2">
    <source>
        <dbReference type="ARBA" id="ARBA00023015"/>
    </source>
</evidence>
<feature type="domain" description="RNA polymerase sigma factor 70 region 4 type 2" evidence="6">
    <location>
        <begin position="163"/>
        <end position="215"/>
    </location>
</feature>
<protein>
    <submittedName>
        <fullName evidence="7">RNA polymerase sigma-70 factor, ECF subfamily</fullName>
    </submittedName>
</protein>
<dbReference type="InterPro" id="IPR036388">
    <property type="entry name" value="WH-like_DNA-bd_sf"/>
</dbReference>
<evidence type="ECO:0000259" key="5">
    <source>
        <dbReference type="Pfam" id="PF04542"/>
    </source>
</evidence>
<evidence type="ECO:0000256" key="3">
    <source>
        <dbReference type="ARBA" id="ARBA00023082"/>
    </source>
</evidence>
<evidence type="ECO:0000256" key="1">
    <source>
        <dbReference type="ARBA" id="ARBA00010641"/>
    </source>
</evidence>
<dbReference type="GO" id="GO:0006352">
    <property type="term" value="P:DNA-templated transcription initiation"/>
    <property type="evidence" value="ECO:0007669"/>
    <property type="project" value="InterPro"/>
</dbReference>
<dbReference type="InterPro" id="IPR013249">
    <property type="entry name" value="RNA_pol_sigma70_r4_t2"/>
</dbReference>
<dbReference type="InterPro" id="IPR039425">
    <property type="entry name" value="RNA_pol_sigma-70-like"/>
</dbReference>
<dbReference type="PANTHER" id="PTHR43133:SF25">
    <property type="entry name" value="RNA POLYMERASE SIGMA FACTOR RFAY-RELATED"/>
    <property type="match status" value="1"/>
</dbReference>
<dbReference type="Gene3D" id="1.10.1740.10">
    <property type="match status" value="1"/>
</dbReference>
<dbReference type="Gene3D" id="1.10.10.10">
    <property type="entry name" value="Winged helix-like DNA-binding domain superfamily/Winged helix DNA-binding domain"/>
    <property type="match status" value="1"/>
</dbReference>
<dbReference type="eggNOG" id="COG1595">
    <property type="taxonomic scope" value="Bacteria"/>
</dbReference>
<dbReference type="PANTHER" id="PTHR43133">
    <property type="entry name" value="RNA POLYMERASE ECF-TYPE SIGMA FACTO"/>
    <property type="match status" value="1"/>
</dbReference>
<dbReference type="PATRIC" id="fig|909613.9.peg.3522"/>
<dbReference type="CDD" id="cd06171">
    <property type="entry name" value="Sigma70_r4"/>
    <property type="match status" value="1"/>
</dbReference>
<dbReference type="EMBL" id="AYXG01000127">
    <property type="protein sequence ID" value="EWC61156.1"/>
    <property type="molecule type" value="Genomic_DNA"/>
</dbReference>
<accession>W7IXI0</accession>
<sequence>MQPMPKTGVLKGMDIVPTPTAVLPNAPPGEVPADPDLVPLLLADRDRGFEEVVRRYQRDVYSVAVRLCAQLGSSDAEDLSAETFLRAYRALVGYDGERIAALRVRPWLLTILLNTWRNLVRTAARRPRQAPLASALAVSPTGVSAEPLGPGAAEVFERGETSRELADLLAELPERQRLAVVLRHVVGLPVAEAAEVLRLPENTVKSHTARGLATLRSLYTEPGRRKEKL</sequence>
<dbReference type="SUPFAM" id="SSF88659">
    <property type="entry name" value="Sigma3 and sigma4 domains of RNA polymerase sigma factors"/>
    <property type="match status" value="1"/>
</dbReference>
<comment type="caution">
    <text evidence="7">The sequence shown here is derived from an EMBL/GenBank/DDBJ whole genome shotgun (WGS) entry which is preliminary data.</text>
</comment>
<dbReference type="AlphaFoldDB" id="W7IXI0"/>